<feature type="compositionally biased region" description="Low complexity" evidence="1">
    <location>
        <begin position="436"/>
        <end position="452"/>
    </location>
</feature>
<evidence type="ECO:0000256" key="1">
    <source>
        <dbReference type="SAM" id="MobiDB-lite"/>
    </source>
</evidence>
<protein>
    <recommendedName>
        <fullName evidence="4">Reverse transcriptase domain-containing protein</fullName>
    </recommendedName>
</protein>
<organism evidence="2 3">
    <name type="scientific">Trichogramma brassicae</name>
    <dbReference type="NCBI Taxonomy" id="86971"/>
    <lineage>
        <taxon>Eukaryota</taxon>
        <taxon>Metazoa</taxon>
        <taxon>Ecdysozoa</taxon>
        <taxon>Arthropoda</taxon>
        <taxon>Hexapoda</taxon>
        <taxon>Insecta</taxon>
        <taxon>Pterygota</taxon>
        <taxon>Neoptera</taxon>
        <taxon>Endopterygota</taxon>
        <taxon>Hymenoptera</taxon>
        <taxon>Apocrita</taxon>
        <taxon>Proctotrupomorpha</taxon>
        <taxon>Chalcidoidea</taxon>
        <taxon>Trichogrammatidae</taxon>
        <taxon>Trichogramma</taxon>
    </lineage>
</organism>
<evidence type="ECO:0000313" key="2">
    <source>
        <dbReference type="EMBL" id="CAB0028605.1"/>
    </source>
</evidence>
<accession>A0A6H5HXG2</accession>
<evidence type="ECO:0000313" key="3">
    <source>
        <dbReference type="Proteomes" id="UP000479190"/>
    </source>
</evidence>
<proteinExistence type="predicted"/>
<keyword evidence="3" id="KW-1185">Reference proteome</keyword>
<evidence type="ECO:0008006" key="4">
    <source>
        <dbReference type="Google" id="ProtNLM"/>
    </source>
</evidence>
<dbReference type="InterPro" id="IPR043502">
    <property type="entry name" value="DNA/RNA_pol_sf"/>
</dbReference>
<feature type="region of interest" description="Disordered" evidence="1">
    <location>
        <begin position="431"/>
        <end position="452"/>
    </location>
</feature>
<name>A0A6H5HXG2_9HYME</name>
<dbReference type="EMBL" id="CADCXV010000158">
    <property type="protein sequence ID" value="CAB0028605.1"/>
    <property type="molecule type" value="Genomic_DNA"/>
</dbReference>
<dbReference type="SUPFAM" id="SSF56672">
    <property type="entry name" value="DNA/RNA polymerases"/>
    <property type="match status" value="1"/>
</dbReference>
<reference evidence="2 3" key="1">
    <citation type="submission" date="2020-02" db="EMBL/GenBank/DDBJ databases">
        <authorList>
            <person name="Ferguson B K."/>
        </authorList>
    </citation>
    <scope>NUCLEOTIDE SEQUENCE [LARGE SCALE GENOMIC DNA]</scope>
</reference>
<gene>
    <name evidence="2" type="ORF">TBRA_LOCUS760</name>
</gene>
<dbReference type="Proteomes" id="UP000479190">
    <property type="component" value="Unassembled WGS sequence"/>
</dbReference>
<dbReference type="AlphaFoldDB" id="A0A6H5HXG2"/>
<dbReference type="OrthoDB" id="8057024at2759"/>
<dbReference type="GO" id="GO:0071897">
    <property type="term" value="P:DNA biosynthetic process"/>
    <property type="evidence" value="ECO:0007669"/>
    <property type="project" value="UniProtKB-ARBA"/>
</dbReference>
<dbReference type="PANTHER" id="PTHR47331">
    <property type="entry name" value="PHD-TYPE DOMAIN-CONTAINING PROTEIN"/>
    <property type="match status" value="1"/>
</dbReference>
<sequence length="452" mass="50893">MKTYHGNAFFGARTPKTQIQEYELLTVTYGTACAPYLALRVMHQLAIDKQAQHPIGSKILQENMYVDDALVSCDSEIEAIQARVDLTEILRSAGMELDINGRPNYVTLLPVDSPSLHIRKFDKDTDVSTLGLRWTPPRSTVLLPTASWGHVTSKENPADVASRGCPPGHIKNDLLWWHGPSWLLSSRTSPTTEGMEPSTELERRTERRCFATTKEDNIETVLDRFSSLNRLVRVIAYCLRWKRYLSPSKKVSLSTNVSAIEFAEARKKAICRAVQAVSFSEELKALSKSRTFLEAAHFGVYALFSMTKRFYALADAWITRLSHSTRKHPMIIPKASRFTELLIYQAHQMTLHGGPQLVQSHLCRCWWIIQRPIQDSPTNSIMPYVCPVPRTTTGTAHGAPSCPPRHTVTPVHRDRIGLRRPVCSPHLKGTRAKILQRATSQSSRASQPVPFT</sequence>